<evidence type="ECO:0000256" key="1">
    <source>
        <dbReference type="ARBA" id="ARBA00004141"/>
    </source>
</evidence>
<feature type="transmembrane region" description="Helical" evidence="9">
    <location>
        <begin position="81"/>
        <end position="101"/>
    </location>
</feature>
<feature type="transmembrane region" description="Helical" evidence="9">
    <location>
        <begin position="121"/>
        <end position="137"/>
    </location>
</feature>
<accession>A0AAD5SQ26</accession>
<evidence type="ECO:0000256" key="2">
    <source>
        <dbReference type="ARBA" id="ARBA00008807"/>
    </source>
</evidence>
<evidence type="ECO:0000256" key="6">
    <source>
        <dbReference type="ARBA" id="ARBA00022927"/>
    </source>
</evidence>
<comment type="similarity">
    <text evidence="2">Belongs to the oligopeptide OPT transporter family.</text>
</comment>
<dbReference type="InterPro" id="IPR004813">
    <property type="entry name" value="OPT"/>
</dbReference>
<keyword evidence="7 9" id="KW-1133">Transmembrane helix</keyword>
<name>A0AAD5SQ26_9FUNG</name>
<evidence type="ECO:0000313" key="10">
    <source>
        <dbReference type="EMBL" id="KAJ3086068.1"/>
    </source>
</evidence>
<evidence type="ECO:0000256" key="3">
    <source>
        <dbReference type="ARBA" id="ARBA00022448"/>
    </source>
</evidence>
<dbReference type="GO" id="GO:0016020">
    <property type="term" value="C:membrane"/>
    <property type="evidence" value="ECO:0007669"/>
    <property type="project" value="UniProtKB-SubCell"/>
</dbReference>
<dbReference type="AlphaFoldDB" id="A0AAD5SQ26"/>
<comment type="subcellular location">
    <subcellularLocation>
        <location evidence="1">Membrane</location>
        <topology evidence="1">Multi-pass membrane protein</topology>
    </subcellularLocation>
</comment>
<protein>
    <submittedName>
        <fullName evidence="10">Uncharacterized protein</fullName>
    </submittedName>
</protein>
<evidence type="ECO:0000256" key="9">
    <source>
        <dbReference type="SAM" id="Phobius"/>
    </source>
</evidence>
<evidence type="ECO:0000256" key="7">
    <source>
        <dbReference type="ARBA" id="ARBA00022989"/>
    </source>
</evidence>
<keyword evidence="8 9" id="KW-0472">Membrane</keyword>
<feature type="transmembrane region" description="Helical" evidence="9">
    <location>
        <begin position="52"/>
        <end position="74"/>
    </location>
</feature>
<keyword evidence="4 9" id="KW-0812">Transmembrane</keyword>
<organism evidence="10 11">
    <name type="scientific">Physocladia obscura</name>
    <dbReference type="NCBI Taxonomy" id="109957"/>
    <lineage>
        <taxon>Eukaryota</taxon>
        <taxon>Fungi</taxon>
        <taxon>Fungi incertae sedis</taxon>
        <taxon>Chytridiomycota</taxon>
        <taxon>Chytridiomycota incertae sedis</taxon>
        <taxon>Chytridiomycetes</taxon>
        <taxon>Chytridiales</taxon>
        <taxon>Chytriomycetaceae</taxon>
        <taxon>Physocladia</taxon>
    </lineage>
</organism>
<evidence type="ECO:0000256" key="8">
    <source>
        <dbReference type="ARBA" id="ARBA00023136"/>
    </source>
</evidence>
<evidence type="ECO:0000313" key="11">
    <source>
        <dbReference type="Proteomes" id="UP001211907"/>
    </source>
</evidence>
<keyword evidence="11" id="KW-1185">Reference proteome</keyword>
<keyword evidence="3" id="KW-0813">Transport</keyword>
<keyword evidence="5" id="KW-0571">Peptide transport</keyword>
<gene>
    <name evidence="10" type="ORF">HK100_008825</name>
</gene>
<proteinExistence type="inferred from homology"/>
<evidence type="ECO:0000256" key="5">
    <source>
        <dbReference type="ARBA" id="ARBA00022856"/>
    </source>
</evidence>
<dbReference type="Pfam" id="PF03169">
    <property type="entry name" value="OPT"/>
    <property type="match status" value="1"/>
</dbReference>
<dbReference type="GO" id="GO:0035673">
    <property type="term" value="F:oligopeptide transmembrane transporter activity"/>
    <property type="evidence" value="ECO:0007669"/>
    <property type="project" value="InterPro"/>
</dbReference>
<comment type="caution">
    <text evidence="10">The sequence shown here is derived from an EMBL/GenBank/DDBJ whole genome shotgun (WGS) entry which is preliminary data.</text>
</comment>
<dbReference type="PANTHER" id="PTHR22601">
    <property type="entry name" value="ISP4 LIKE PROTEIN"/>
    <property type="match status" value="1"/>
</dbReference>
<evidence type="ECO:0000256" key="4">
    <source>
        <dbReference type="ARBA" id="ARBA00022692"/>
    </source>
</evidence>
<dbReference type="EMBL" id="JADGJH010004373">
    <property type="protein sequence ID" value="KAJ3086068.1"/>
    <property type="molecule type" value="Genomic_DNA"/>
</dbReference>
<dbReference type="InterPro" id="IPR004648">
    <property type="entry name" value="Oligpept_transpt"/>
</dbReference>
<reference evidence="10" key="1">
    <citation type="submission" date="2020-05" db="EMBL/GenBank/DDBJ databases">
        <title>Phylogenomic resolution of chytrid fungi.</title>
        <authorList>
            <person name="Stajich J.E."/>
            <person name="Amses K."/>
            <person name="Simmons R."/>
            <person name="Seto K."/>
            <person name="Myers J."/>
            <person name="Bonds A."/>
            <person name="Quandt C.A."/>
            <person name="Barry K."/>
            <person name="Liu P."/>
            <person name="Grigoriev I."/>
            <person name="Longcore J.E."/>
            <person name="James T.Y."/>
        </authorList>
    </citation>
    <scope>NUCLEOTIDE SEQUENCE</scope>
    <source>
        <strain evidence="10">JEL0513</strain>
    </source>
</reference>
<keyword evidence="6" id="KW-0653">Protein transport</keyword>
<dbReference type="GO" id="GO:0015031">
    <property type="term" value="P:protein transport"/>
    <property type="evidence" value="ECO:0007669"/>
    <property type="project" value="UniProtKB-KW"/>
</dbReference>
<dbReference type="Proteomes" id="UP001211907">
    <property type="component" value="Unassembled WGS sequence"/>
</dbReference>
<sequence>MSNQKKPVTVKDIIEVIQEPDFDDVEVQDVNDVLERLDFIVPQTDDPSTPTFTFRAVTIGVIWCLFLSFVNTLLSFRTNSFGVGANVALILSYPIGLAWHATFTQGGFLNPGPFNVKEHTLIYLLAACGTGTPYGLIPRYDE</sequence>